<dbReference type="GO" id="GO:0005525">
    <property type="term" value="F:GTP binding"/>
    <property type="evidence" value="ECO:0007669"/>
    <property type="project" value="UniProtKB-KW"/>
</dbReference>
<evidence type="ECO:0000256" key="4">
    <source>
        <dbReference type="ARBA" id="ARBA00023134"/>
    </source>
</evidence>
<feature type="coiled-coil region" evidence="6">
    <location>
        <begin position="367"/>
        <end position="394"/>
    </location>
</feature>
<name>A0A9X4R2E5_9STAP</name>
<dbReference type="Gene3D" id="3.40.50.300">
    <property type="entry name" value="P-loop containing nucleotide triphosphate hydrolases"/>
    <property type="match status" value="2"/>
</dbReference>
<dbReference type="PANTHER" id="PTHR10465:SF0">
    <property type="entry name" value="SARCALUMENIN"/>
    <property type="match status" value="1"/>
</dbReference>
<dbReference type="AlphaFoldDB" id="A0A9X4R2E5"/>
<feature type="domain" description="Dynamin N-terminal" evidence="7">
    <location>
        <begin position="45"/>
        <end position="195"/>
    </location>
</feature>
<comment type="subcellular location">
    <subcellularLocation>
        <location evidence="1">Membrane</location>
    </subcellularLocation>
</comment>
<proteinExistence type="predicted"/>
<dbReference type="EMBL" id="JAMBPX010000002">
    <property type="protein sequence ID" value="MDG0858418.1"/>
    <property type="molecule type" value="Genomic_DNA"/>
</dbReference>
<dbReference type="InterPro" id="IPR027094">
    <property type="entry name" value="Mitofusin_fam"/>
</dbReference>
<keyword evidence="2" id="KW-0547">Nucleotide-binding</keyword>
<gene>
    <name evidence="8" type="ORF">M4L21_03680</name>
</gene>
<evidence type="ECO:0000256" key="1">
    <source>
        <dbReference type="ARBA" id="ARBA00004370"/>
    </source>
</evidence>
<keyword evidence="6" id="KW-0175">Coiled coil</keyword>
<dbReference type="GO" id="GO:0003924">
    <property type="term" value="F:GTPase activity"/>
    <property type="evidence" value="ECO:0007669"/>
    <property type="project" value="InterPro"/>
</dbReference>
<dbReference type="GO" id="GO:0016020">
    <property type="term" value="C:membrane"/>
    <property type="evidence" value="ECO:0007669"/>
    <property type="project" value="UniProtKB-SubCell"/>
</dbReference>
<evidence type="ECO:0000256" key="2">
    <source>
        <dbReference type="ARBA" id="ARBA00022741"/>
    </source>
</evidence>
<evidence type="ECO:0000313" key="8">
    <source>
        <dbReference type="EMBL" id="MDG0858418.1"/>
    </source>
</evidence>
<dbReference type="SUPFAM" id="SSF52540">
    <property type="entry name" value="P-loop containing nucleoside triphosphate hydrolases"/>
    <property type="match status" value="2"/>
</dbReference>
<dbReference type="InterPro" id="IPR027417">
    <property type="entry name" value="P-loop_NTPase"/>
</dbReference>
<evidence type="ECO:0000256" key="5">
    <source>
        <dbReference type="ARBA" id="ARBA00023136"/>
    </source>
</evidence>
<accession>A0A9X4R2E5</accession>
<keyword evidence="4" id="KW-0342">GTP-binding</keyword>
<sequence>MSNTEQLDILYKLKKEVEKSNNGRLVHIINQVIKKVYLEQYTATFVGHFSAGKSTLINSLLEESILPSSPVPTTSNTAIVSVSDEPGIIANLSNQQYTLLNNYNEVKQMNRENIDVESVEIKFPSDKFKKGFTLQDTPGVDSNVATHQSSTEEFMYTSNVLFYTVDYNHVQSALNFQFMKQLNAANVPVVFVINQIDKHSEEEITFETFKDRVEKSIAEWEIELDQIFYVSKYDHEHNEINSLSNYLIEKDTHRESIEHYVERIVKFITDEQLSYVQYEIQDILEQLDIFEADFDQAYLNFQQNQEVSEEAKLLNNPDELYDFLKQKRKDILDNAYIMTHDTREKVKIYLESRTKDFKVGGLFNKKQKTFEEQQKRLTAVVEQLQDKVNQEVRQPLREDMSFLTRFINSSEVNEEILNQHYTIHPELITDLYQMQITISNQYVLTFADDLMASLKKFIAKESDPLFKKAINHSQANDIGTEQEDDYNDYVKFMEMRNLRESLETQNYMHYYIHMDDSLDKLIDRTEIKYTAQDNTDTVKMSKRNTVETHYDNQDNTQNIKNALELIQDIPLFEQTKQDIDDTLTRLENKVVKIGVFGTFSAGKSSLINALLGGSHLVSSPNPTTAAMTELTYGHESQITLKSSEQLLDELNQVFEIENKTFDSIDTFLSKNTDKIKATLEKNQLAFVNAVEKHYSMYKNMLEEGQTHTIPQDDIKKWSAEDEYATFVNTVHLKLPIDWLKDKIIVDSLGLHSNNQRHTNETEKILTSSDLILYVSYFNHSFTNNDKRFIEHMKEMNQLNENQAFKMIINATDLAETDEDLNAVIEYVGDALTQVNMDSDIFAVSSREALKSSDKGIDKLQESIQHFTQVESKYILQQQMLKQLTHISEAFEQMIEETTNNKAQIEQRKQKLKTYEQSTVLSYNILQSAEQRASNEVEDQIYHLNERLKLQLQDEVKSIYNGQMTKNSNFNEEKRLSTKIYLDQIHQRLYLEQSLLVERVKKYFHEQLHNEIAPLKQKLEQLHVFIEPEFDKNTIELDEPYLKVELSHMIDALPKSLSKKNILQPKTQSELQEQITQETIKLLAPCIADLRKALNEIVLVMDENAESKFKQFESEIHRQIKELLSFEIDDVLIKQLQETNAQLKVLL</sequence>
<feature type="coiled-coil region" evidence="6">
    <location>
        <begin position="880"/>
        <end position="914"/>
    </location>
</feature>
<feature type="domain" description="Dynamin N-terminal" evidence="7">
    <location>
        <begin position="593"/>
        <end position="798"/>
    </location>
</feature>
<dbReference type="InterPro" id="IPR005225">
    <property type="entry name" value="Small_GTP-bd"/>
</dbReference>
<dbReference type="CDD" id="cd09912">
    <property type="entry name" value="DLP_2"/>
    <property type="match status" value="1"/>
</dbReference>
<organism evidence="8 9">
    <name type="scientific">Staphylococcus equorum</name>
    <dbReference type="NCBI Taxonomy" id="246432"/>
    <lineage>
        <taxon>Bacteria</taxon>
        <taxon>Bacillati</taxon>
        <taxon>Bacillota</taxon>
        <taxon>Bacilli</taxon>
        <taxon>Bacillales</taxon>
        <taxon>Staphylococcaceae</taxon>
        <taxon>Staphylococcus</taxon>
    </lineage>
</organism>
<evidence type="ECO:0000259" key="7">
    <source>
        <dbReference type="Pfam" id="PF00350"/>
    </source>
</evidence>
<dbReference type="GO" id="GO:0008053">
    <property type="term" value="P:mitochondrial fusion"/>
    <property type="evidence" value="ECO:0007669"/>
    <property type="project" value="TreeGrafter"/>
</dbReference>
<protein>
    <submittedName>
        <fullName evidence="8">Dynamin family protein</fullName>
    </submittedName>
</protein>
<comment type="caution">
    <text evidence="8">The sequence shown here is derived from an EMBL/GenBank/DDBJ whole genome shotgun (WGS) entry which is preliminary data.</text>
</comment>
<keyword evidence="3" id="KW-0378">Hydrolase</keyword>
<evidence type="ECO:0000256" key="3">
    <source>
        <dbReference type="ARBA" id="ARBA00022801"/>
    </source>
</evidence>
<dbReference type="NCBIfam" id="TIGR00231">
    <property type="entry name" value="small_GTP"/>
    <property type="match status" value="1"/>
</dbReference>
<keyword evidence="5" id="KW-0472">Membrane</keyword>
<evidence type="ECO:0000313" key="9">
    <source>
        <dbReference type="Proteomes" id="UP001152302"/>
    </source>
</evidence>
<dbReference type="PANTHER" id="PTHR10465">
    <property type="entry name" value="TRANSMEMBRANE GTPASE FZO1"/>
    <property type="match status" value="1"/>
</dbReference>
<evidence type="ECO:0000256" key="6">
    <source>
        <dbReference type="SAM" id="Coils"/>
    </source>
</evidence>
<dbReference type="InterPro" id="IPR045063">
    <property type="entry name" value="Dynamin_N"/>
</dbReference>
<dbReference type="Pfam" id="PF00350">
    <property type="entry name" value="Dynamin_N"/>
    <property type="match status" value="2"/>
</dbReference>
<dbReference type="RefSeq" id="WP_277580739.1">
    <property type="nucleotide sequence ID" value="NZ_JAMBPV010000002.1"/>
</dbReference>
<reference evidence="8" key="1">
    <citation type="submission" date="2022-05" db="EMBL/GenBank/DDBJ databases">
        <title>Comparative genomics of Staphylococcus equorum isolates.</title>
        <authorList>
            <person name="Luelf R.H."/>
        </authorList>
    </citation>
    <scope>NUCLEOTIDE SEQUENCE</scope>
    <source>
        <strain evidence="8">TMW 2.2343</strain>
    </source>
</reference>
<dbReference type="Proteomes" id="UP001152302">
    <property type="component" value="Unassembled WGS sequence"/>
</dbReference>